<keyword evidence="3" id="KW-1185">Reference proteome</keyword>
<reference evidence="2 3" key="1">
    <citation type="submission" date="2023-01" db="EMBL/GenBank/DDBJ databases">
        <authorList>
            <person name="Kreplak J."/>
        </authorList>
    </citation>
    <scope>NUCLEOTIDE SEQUENCE [LARGE SCALE GENOMIC DNA]</scope>
</reference>
<feature type="region of interest" description="Disordered" evidence="1">
    <location>
        <begin position="107"/>
        <end position="148"/>
    </location>
</feature>
<proteinExistence type="predicted"/>
<dbReference type="Proteomes" id="UP001157006">
    <property type="component" value="Chromosome 5"/>
</dbReference>
<dbReference type="EMBL" id="OX451740">
    <property type="protein sequence ID" value="CAI8614896.1"/>
    <property type="molecule type" value="Genomic_DNA"/>
</dbReference>
<gene>
    <name evidence="2" type="ORF">VFH_V152360</name>
</gene>
<organism evidence="2 3">
    <name type="scientific">Vicia faba</name>
    <name type="common">Broad bean</name>
    <name type="synonym">Faba vulgaris</name>
    <dbReference type="NCBI Taxonomy" id="3906"/>
    <lineage>
        <taxon>Eukaryota</taxon>
        <taxon>Viridiplantae</taxon>
        <taxon>Streptophyta</taxon>
        <taxon>Embryophyta</taxon>
        <taxon>Tracheophyta</taxon>
        <taxon>Spermatophyta</taxon>
        <taxon>Magnoliopsida</taxon>
        <taxon>eudicotyledons</taxon>
        <taxon>Gunneridae</taxon>
        <taxon>Pentapetalae</taxon>
        <taxon>rosids</taxon>
        <taxon>fabids</taxon>
        <taxon>Fabales</taxon>
        <taxon>Fabaceae</taxon>
        <taxon>Papilionoideae</taxon>
        <taxon>50 kb inversion clade</taxon>
        <taxon>NPAAA clade</taxon>
        <taxon>Hologalegina</taxon>
        <taxon>IRL clade</taxon>
        <taxon>Fabeae</taxon>
        <taxon>Vicia</taxon>
    </lineage>
</organism>
<evidence type="ECO:0000256" key="1">
    <source>
        <dbReference type="SAM" id="MobiDB-lite"/>
    </source>
</evidence>
<evidence type="ECO:0000313" key="3">
    <source>
        <dbReference type="Proteomes" id="UP001157006"/>
    </source>
</evidence>
<name>A0AAV1AWK0_VICFA</name>
<feature type="compositionally biased region" description="Polar residues" evidence="1">
    <location>
        <begin position="134"/>
        <end position="148"/>
    </location>
</feature>
<evidence type="ECO:0000313" key="2">
    <source>
        <dbReference type="EMBL" id="CAI8614896.1"/>
    </source>
</evidence>
<dbReference type="AlphaFoldDB" id="A0AAV1AWK0"/>
<protein>
    <submittedName>
        <fullName evidence="2">Uncharacterized protein</fullName>
    </submittedName>
</protein>
<sequence>MIHATTSNKPTTQVYICCDEAIRRYYGIDPEAVEALLNDKDILDIGPFSVYTSLAKPPVTAKQPATINPISFDTITTTHIPDTIKPMPTVRIFIGAKPKVSKYTIKPMPTDTVKPMPTDTVKPMATDTKKEKGQTSTYKLSMSDHASY</sequence>
<accession>A0AAV1AWK0</accession>